<dbReference type="InterPro" id="IPR039988">
    <property type="entry name" value="MTTP"/>
</dbReference>
<evidence type="ECO:0000313" key="4">
    <source>
        <dbReference type="Proteomes" id="UP000682733"/>
    </source>
</evidence>
<comment type="caution">
    <text evidence="3">The sequence shown here is derived from an EMBL/GenBank/DDBJ whole genome shotgun (WGS) entry which is preliminary data.</text>
</comment>
<dbReference type="Pfam" id="PF01347">
    <property type="entry name" value="Vitellogenin_N"/>
    <property type="match status" value="1"/>
</dbReference>
<keyword evidence="1" id="KW-0732">Signal</keyword>
<dbReference type="GO" id="GO:0042157">
    <property type="term" value="P:lipoprotein metabolic process"/>
    <property type="evidence" value="ECO:0007669"/>
    <property type="project" value="TreeGrafter"/>
</dbReference>
<dbReference type="SUPFAM" id="SSF56968">
    <property type="entry name" value="Lipovitellin-phosvitin complex, beta-sheet shell regions"/>
    <property type="match status" value="1"/>
</dbReference>
<dbReference type="AlphaFoldDB" id="A0A8S2X2V6"/>
<sequence length="196" mass="22436">LKEPRFLNTTNSHSMIDCVALNTLIRYPAMALWESGTITQVYFNENDDLASINFKKGIMSLFQYKQDNTSEVDTLGRCATEYRVFDDHLVKDKYYCTNIQYNDEYTSLKTVLNYTLDFQSTCVYTFENSTLKTCSCSDLAFPKLNVPQVAGFRVMSRLSIYLIEKVSNDKHQIFSTMGGALKTILSKTIMSSYLSL</sequence>
<dbReference type="GO" id="GO:0005794">
    <property type="term" value="C:Golgi apparatus"/>
    <property type="evidence" value="ECO:0007669"/>
    <property type="project" value="TreeGrafter"/>
</dbReference>
<dbReference type="InterPro" id="IPR001747">
    <property type="entry name" value="Vitellogenin_N"/>
</dbReference>
<organism evidence="3 4">
    <name type="scientific">Didymodactylos carnosus</name>
    <dbReference type="NCBI Taxonomy" id="1234261"/>
    <lineage>
        <taxon>Eukaryota</taxon>
        <taxon>Metazoa</taxon>
        <taxon>Spiralia</taxon>
        <taxon>Gnathifera</taxon>
        <taxon>Rotifera</taxon>
        <taxon>Eurotatoria</taxon>
        <taxon>Bdelloidea</taxon>
        <taxon>Philodinida</taxon>
        <taxon>Philodinidae</taxon>
        <taxon>Didymodactylos</taxon>
    </lineage>
</organism>
<evidence type="ECO:0000256" key="1">
    <source>
        <dbReference type="ARBA" id="ARBA00022729"/>
    </source>
</evidence>
<dbReference type="PANTHER" id="PTHR13024:SF0">
    <property type="entry name" value="MICROSOMAL TRIACYLGLYCEROL TRANSFER PROTEIN"/>
    <property type="match status" value="1"/>
</dbReference>
<reference evidence="3" key="1">
    <citation type="submission" date="2021-02" db="EMBL/GenBank/DDBJ databases">
        <authorList>
            <person name="Nowell W R."/>
        </authorList>
    </citation>
    <scope>NUCLEOTIDE SEQUENCE</scope>
</reference>
<accession>A0A8S2X2V6</accession>
<feature type="non-terminal residue" evidence="3">
    <location>
        <position position="1"/>
    </location>
</feature>
<dbReference type="InterPro" id="IPR015816">
    <property type="entry name" value="Vitellinogen_b-sht_N"/>
</dbReference>
<evidence type="ECO:0000259" key="2">
    <source>
        <dbReference type="Pfam" id="PF01347"/>
    </source>
</evidence>
<dbReference type="Proteomes" id="UP000682733">
    <property type="component" value="Unassembled WGS sequence"/>
</dbReference>
<dbReference type="PANTHER" id="PTHR13024">
    <property type="entry name" value="MICROSOMAL TRIGLYCERIDE TRANSFER PROTEIN, LARGE SUBUNIT"/>
    <property type="match status" value="1"/>
</dbReference>
<dbReference type="GO" id="GO:0016323">
    <property type="term" value="C:basolateral plasma membrane"/>
    <property type="evidence" value="ECO:0007669"/>
    <property type="project" value="TreeGrafter"/>
</dbReference>
<dbReference type="InterPro" id="IPR015819">
    <property type="entry name" value="Lipid_transp_b-sht_shell"/>
</dbReference>
<protein>
    <recommendedName>
        <fullName evidence="2">Vitellogenin domain-containing protein</fullName>
    </recommendedName>
</protein>
<dbReference type="GO" id="GO:0005548">
    <property type="term" value="F:phospholipid transporter activity"/>
    <property type="evidence" value="ECO:0007669"/>
    <property type="project" value="InterPro"/>
</dbReference>
<proteinExistence type="predicted"/>
<evidence type="ECO:0000313" key="3">
    <source>
        <dbReference type="EMBL" id="CAF4475767.1"/>
    </source>
</evidence>
<gene>
    <name evidence="3" type="ORF">TMI583_LOCUS46911</name>
</gene>
<feature type="domain" description="Vitellogenin" evidence="2">
    <location>
        <begin position="28"/>
        <end position="85"/>
    </location>
</feature>
<dbReference type="GO" id="GO:0005783">
    <property type="term" value="C:endoplasmic reticulum"/>
    <property type="evidence" value="ECO:0007669"/>
    <property type="project" value="TreeGrafter"/>
</dbReference>
<dbReference type="Gene3D" id="2.30.230.10">
    <property type="entry name" value="Lipovitellin, beta-sheet shell regions, chain A"/>
    <property type="match status" value="1"/>
</dbReference>
<name>A0A8S2X2V6_9BILA</name>
<dbReference type="EMBL" id="CAJOBA010088946">
    <property type="protein sequence ID" value="CAF4475767.1"/>
    <property type="molecule type" value="Genomic_DNA"/>
</dbReference>